<evidence type="ECO:0000259" key="2">
    <source>
        <dbReference type="PROSITE" id="PS51390"/>
    </source>
</evidence>
<evidence type="ECO:0000313" key="4">
    <source>
        <dbReference type="Proteomes" id="UP000694427"/>
    </source>
</evidence>
<organism evidence="3 4">
    <name type="scientific">Cyprinus carpio</name>
    <name type="common">Common carp</name>
    <dbReference type="NCBI Taxonomy" id="7962"/>
    <lineage>
        <taxon>Eukaryota</taxon>
        <taxon>Metazoa</taxon>
        <taxon>Chordata</taxon>
        <taxon>Craniata</taxon>
        <taxon>Vertebrata</taxon>
        <taxon>Euteleostomi</taxon>
        <taxon>Actinopterygii</taxon>
        <taxon>Neopterygii</taxon>
        <taxon>Teleostei</taxon>
        <taxon>Ostariophysi</taxon>
        <taxon>Cypriniformes</taxon>
        <taxon>Cyprinidae</taxon>
        <taxon>Cyprininae</taxon>
        <taxon>Cyprinus</taxon>
    </lineage>
</organism>
<accession>A0A8C1RCE8</accession>
<evidence type="ECO:0000313" key="3">
    <source>
        <dbReference type="Ensembl" id="ENSCCRP00010103204.1"/>
    </source>
</evidence>
<proteinExistence type="predicted"/>
<dbReference type="Ensembl" id="ENSCCRT00010114662.1">
    <property type="protein sequence ID" value="ENSCCRP00010103204.1"/>
    <property type="gene ID" value="ENSCCRG00010045446.1"/>
</dbReference>
<sequence length="169" mass="17712">MTARVCCSLISALFCFSVCLNTRDAEGTATKNPGSCPKPVGAGLCVEKCSGDSSCPNNQKCCSNGCGHQCMPPYKEKPGVCPRTTPRMKGVCAERCSHDGDCPNDEKCCSNGCGHQCTPLPKEKPGVCPMTLAGVRGPCEELCVNDFDCPKNEKCCSSICGGRLCTPAS</sequence>
<dbReference type="GO" id="GO:0045087">
    <property type="term" value="P:innate immune response"/>
    <property type="evidence" value="ECO:0007669"/>
    <property type="project" value="TreeGrafter"/>
</dbReference>
<dbReference type="CDD" id="cd00199">
    <property type="entry name" value="WAP"/>
    <property type="match status" value="2"/>
</dbReference>
<dbReference type="GO" id="GO:0004867">
    <property type="term" value="F:serine-type endopeptidase inhibitor activity"/>
    <property type="evidence" value="ECO:0007669"/>
    <property type="project" value="TreeGrafter"/>
</dbReference>
<dbReference type="GO" id="GO:0019731">
    <property type="term" value="P:antibacterial humoral response"/>
    <property type="evidence" value="ECO:0007669"/>
    <property type="project" value="TreeGrafter"/>
</dbReference>
<feature type="domain" description="WAP" evidence="2">
    <location>
        <begin position="29"/>
        <end position="73"/>
    </location>
</feature>
<dbReference type="PANTHER" id="PTHR19441">
    <property type="entry name" value="WHEY ACDIC PROTEIN WAP"/>
    <property type="match status" value="1"/>
</dbReference>
<dbReference type="GO" id="GO:0005615">
    <property type="term" value="C:extracellular space"/>
    <property type="evidence" value="ECO:0007669"/>
    <property type="project" value="TreeGrafter"/>
</dbReference>
<dbReference type="PANTHER" id="PTHR19441:SF95">
    <property type="entry name" value="PERLWAPIN ISOFORM X1"/>
    <property type="match status" value="1"/>
</dbReference>
<dbReference type="SUPFAM" id="SSF57256">
    <property type="entry name" value="Elafin-like"/>
    <property type="match status" value="3"/>
</dbReference>
<keyword evidence="1" id="KW-0732">Signal</keyword>
<feature type="domain" description="WAP" evidence="2">
    <location>
        <begin position="122"/>
        <end position="169"/>
    </location>
</feature>
<reference evidence="3" key="2">
    <citation type="submission" date="2025-09" db="UniProtKB">
        <authorList>
            <consortium name="Ensembl"/>
        </authorList>
    </citation>
    <scope>IDENTIFICATION</scope>
</reference>
<feature type="domain" description="WAP" evidence="2">
    <location>
        <begin position="74"/>
        <end position="121"/>
    </location>
</feature>
<dbReference type="Proteomes" id="UP000694427">
    <property type="component" value="Unplaced"/>
</dbReference>
<dbReference type="AlphaFoldDB" id="A0A8C1RCE8"/>
<evidence type="ECO:0000256" key="1">
    <source>
        <dbReference type="SAM" id="SignalP"/>
    </source>
</evidence>
<dbReference type="InterPro" id="IPR008197">
    <property type="entry name" value="WAP_dom"/>
</dbReference>
<dbReference type="Pfam" id="PF00095">
    <property type="entry name" value="WAP"/>
    <property type="match status" value="3"/>
</dbReference>
<protein>
    <recommendedName>
        <fullName evidence="2">WAP domain-containing protein</fullName>
    </recommendedName>
</protein>
<dbReference type="Gene3D" id="4.10.75.10">
    <property type="entry name" value="Elafin-like"/>
    <property type="match status" value="3"/>
</dbReference>
<keyword evidence="4" id="KW-1185">Reference proteome</keyword>
<feature type="chain" id="PRO_5034458989" description="WAP domain-containing protein" evidence="1">
    <location>
        <begin position="26"/>
        <end position="169"/>
    </location>
</feature>
<name>A0A8C1RCE8_CYPCA</name>
<feature type="signal peptide" evidence="1">
    <location>
        <begin position="1"/>
        <end position="25"/>
    </location>
</feature>
<dbReference type="InterPro" id="IPR050514">
    <property type="entry name" value="WAP_four-disulfide_core"/>
</dbReference>
<dbReference type="SMART" id="SM00217">
    <property type="entry name" value="WAP"/>
    <property type="match status" value="3"/>
</dbReference>
<reference evidence="3" key="1">
    <citation type="submission" date="2025-08" db="UniProtKB">
        <authorList>
            <consortium name="Ensembl"/>
        </authorList>
    </citation>
    <scope>IDENTIFICATION</scope>
</reference>
<dbReference type="InterPro" id="IPR036645">
    <property type="entry name" value="Elafin-like_sf"/>
</dbReference>
<dbReference type="PRINTS" id="PR00003">
    <property type="entry name" value="4DISULPHCORE"/>
</dbReference>
<dbReference type="PROSITE" id="PS51390">
    <property type="entry name" value="WAP"/>
    <property type="match status" value="3"/>
</dbReference>